<dbReference type="Pfam" id="PF13289">
    <property type="entry name" value="SIR2_2"/>
    <property type="match status" value="1"/>
</dbReference>
<dbReference type="RefSeq" id="WP_343860132.1">
    <property type="nucleotide sequence ID" value="NZ_BAAACX010000008.1"/>
</dbReference>
<keyword evidence="1" id="KW-0812">Transmembrane</keyword>
<evidence type="ECO:0000313" key="2">
    <source>
        <dbReference type="EMBL" id="GAA0387397.1"/>
    </source>
</evidence>
<keyword evidence="1" id="KW-1133">Transmembrane helix</keyword>
<gene>
    <name evidence="2" type="ORF">GCM10008933_17920</name>
</gene>
<keyword evidence="1" id="KW-0472">Membrane</keyword>
<comment type="caution">
    <text evidence="2">The sequence shown here is derived from an EMBL/GenBank/DDBJ whole genome shotgun (WGS) entry which is preliminary data.</text>
</comment>
<evidence type="ECO:0008006" key="4">
    <source>
        <dbReference type="Google" id="ProtNLM"/>
    </source>
</evidence>
<name>A0ABP3I194_9BACL</name>
<dbReference type="Proteomes" id="UP001500340">
    <property type="component" value="Unassembled WGS sequence"/>
</dbReference>
<feature type="transmembrane region" description="Helical" evidence="1">
    <location>
        <begin position="6"/>
        <end position="26"/>
    </location>
</feature>
<evidence type="ECO:0000256" key="1">
    <source>
        <dbReference type="SAM" id="Phobius"/>
    </source>
</evidence>
<protein>
    <recommendedName>
        <fullName evidence="4">SIR2-like domain-containing protein</fullName>
    </recommendedName>
</protein>
<reference evidence="3" key="1">
    <citation type="journal article" date="2019" name="Int. J. Syst. Evol. Microbiol.">
        <title>The Global Catalogue of Microorganisms (GCM) 10K type strain sequencing project: providing services to taxonomists for standard genome sequencing and annotation.</title>
        <authorList>
            <consortium name="The Broad Institute Genomics Platform"/>
            <consortium name="The Broad Institute Genome Sequencing Center for Infectious Disease"/>
            <person name="Wu L."/>
            <person name="Ma J."/>
        </authorList>
    </citation>
    <scope>NUCLEOTIDE SEQUENCE [LARGE SCALE GENOMIC DNA]</scope>
    <source>
        <strain evidence="3">JCM 12774</strain>
    </source>
</reference>
<evidence type="ECO:0000313" key="3">
    <source>
        <dbReference type="Proteomes" id="UP001500340"/>
    </source>
</evidence>
<keyword evidence="3" id="KW-1185">Reference proteome</keyword>
<proteinExistence type="predicted"/>
<accession>A0ABP3I194</accession>
<sequence>MEKVVYILGAGFSAPLGIPVMSNFIMKAKDIYFKNPSKYSHFQEIFDLLNKMSILKNYFKTDLYNIEEILSVLEMNDYLIGENNSGKFVAFLKDVIEEYTPIPTEENNLPGNWIDFIFGRGSTYCYGNFVAELFNLSIQRNTNDNSFSFKPIEKPATQYSVVSLNYDLVLENALNHLNENYDNLNDIRFNKNLKDIPNSIRLSKLHGCIELGNIVPPTWNKNASNQLITTWQAAQTQLKEANHIRILGYSLPLSDSYMKYMFKSSLLESPHLKSIDVITLDPTGEVKKRYDDFIDFNYYNFKDGDIRQYLDNLKLDRNTMNDFYKIDRLEQVHFNFMKY</sequence>
<organism evidence="2 3">
    <name type="scientific">Paenibacillus motobuensis</name>
    <dbReference type="NCBI Taxonomy" id="295324"/>
    <lineage>
        <taxon>Bacteria</taxon>
        <taxon>Bacillati</taxon>
        <taxon>Bacillota</taxon>
        <taxon>Bacilli</taxon>
        <taxon>Bacillales</taxon>
        <taxon>Paenibacillaceae</taxon>
        <taxon>Paenibacillus</taxon>
    </lineage>
</organism>
<dbReference type="EMBL" id="BAAACX010000008">
    <property type="protein sequence ID" value="GAA0387397.1"/>
    <property type="molecule type" value="Genomic_DNA"/>
</dbReference>